<evidence type="ECO:0000313" key="2">
    <source>
        <dbReference type="Proteomes" id="UP000077469"/>
    </source>
</evidence>
<gene>
    <name evidence="1" type="ORF">AJ81_03785</name>
</gene>
<evidence type="ECO:0000313" key="1">
    <source>
        <dbReference type="EMBL" id="AJC74685.1"/>
    </source>
</evidence>
<accession>A0A0X1KTU5</accession>
<dbReference type="AlphaFoldDB" id="A0A0X1KTU5"/>
<dbReference type="PaxDb" id="1123384-AJ81_03785"/>
<organism evidence="1 2">
    <name type="scientific">Pseudothermotoga hypogea DSM 11164 = NBRC 106472</name>
    <dbReference type="NCBI Taxonomy" id="1123384"/>
    <lineage>
        <taxon>Bacteria</taxon>
        <taxon>Thermotogati</taxon>
        <taxon>Thermotogota</taxon>
        <taxon>Thermotogae</taxon>
        <taxon>Thermotogales</taxon>
        <taxon>Thermotogaceae</taxon>
        <taxon>Pseudothermotoga</taxon>
    </lineage>
</organism>
<name>A0A0X1KTU5_9THEM</name>
<dbReference type="Proteomes" id="UP000077469">
    <property type="component" value="Chromosome"/>
</dbReference>
<dbReference type="EMBL" id="CP007141">
    <property type="protein sequence ID" value="AJC74685.1"/>
    <property type="molecule type" value="Genomic_DNA"/>
</dbReference>
<dbReference type="KEGG" id="phy:AJ81_03785"/>
<sequence length="32" mass="3649">MKKAPLFRCFELITKEALPVKRKASMREKGAA</sequence>
<proteinExistence type="predicted"/>
<reference evidence="1 2" key="1">
    <citation type="submission" date="2014-01" db="EMBL/GenBank/DDBJ databases">
        <title>Genome sequencing of Thermotog hypogea.</title>
        <authorList>
            <person name="Zhang X."/>
            <person name="Alvare G."/>
            <person name="Fristensky B."/>
            <person name="Chen L."/>
            <person name="Suen T."/>
            <person name="Chen Q."/>
            <person name="Ma K."/>
        </authorList>
    </citation>
    <scope>NUCLEOTIDE SEQUENCE [LARGE SCALE GENOMIC DNA]</scope>
    <source>
        <strain evidence="1 2">DSM 11164</strain>
    </source>
</reference>
<keyword evidence="2" id="KW-1185">Reference proteome</keyword>
<dbReference type="PATRIC" id="fig|1123384.7.peg.739"/>
<protein>
    <submittedName>
        <fullName evidence="1">Uncharacterized protein</fullName>
    </submittedName>
</protein>